<comment type="caution">
    <text evidence="7">The sequence shown here is derived from an EMBL/GenBank/DDBJ whole genome shotgun (WGS) entry which is preliminary data.</text>
</comment>
<dbReference type="NCBIfam" id="TIGR00374">
    <property type="entry name" value="flippase-like domain"/>
    <property type="match status" value="1"/>
</dbReference>
<proteinExistence type="predicted"/>
<evidence type="ECO:0008006" key="9">
    <source>
        <dbReference type="Google" id="ProtNLM"/>
    </source>
</evidence>
<feature type="transmembrane region" description="Helical" evidence="6">
    <location>
        <begin position="84"/>
        <end position="101"/>
    </location>
</feature>
<feature type="transmembrane region" description="Helical" evidence="6">
    <location>
        <begin position="44"/>
        <end position="63"/>
    </location>
</feature>
<dbReference type="InterPro" id="IPR022791">
    <property type="entry name" value="L-PG_synthase/AglD"/>
</dbReference>
<organism evidence="7 8">
    <name type="scientific">Roseivirga ehrenbergii (strain DSM 102268 / JCM 13514 / KCTC 12282 / NCIMB 14502 / KMM 6017)</name>
    <dbReference type="NCBI Taxonomy" id="279360"/>
    <lineage>
        <taxon>Bacteria</taxon>
        <taxon>Pseudomonadati</taxon>
        <taxon>Bacteroidota</taxon>
        <taxon>Cytophagia</taxon>
        <taxon>Cytophagales</taxon>
        <taxon>Roseivirgaceae</taxon>
        <taxon>Roseivirga</taxon>
    </lineage>
</organism>
<evidence type="ECO:0000256" key="5">
    <source>
        <dbReference type="ARBA" id="ARBA00023136"/>
    </source>
</evidence>
<evidence type="ECO:0000313" key="8">
    <source>
        <dbReference type="Proteomes" id="UP000075583"/>
    </source>
</evidence>
<gene>
    <name evidence="7" type="ORF">MB14_06425</name>
</gene>
<dbReference type="EMBL" id="LQZQ01000045">
    <property type="protein sequence ID" value="KYG74836.1"/>
    <property type="molecule type" value="Genomic_DNA"/>
</dbReference>
<feature type="transmembrane region" description="Helical" evidence="6">
    <location>
        <begin position="158"/>
        <end position="179"/>
    </location>
</feature>
<feature type="transmembrane region" description="Helical" evidence="6">
    <location>
        <begin position="121"/>
        <end position="146"/>
    </location>
</feature>
<dbReference type="STRING" id="279360.MB14_06425"/>
<evidence type="ECO:0000256" key="3">
    <source>
        <dbReference type="ARBA" id="ARBA00022692"/>
    </source>
</evidence>
<dbReference type="Proteomes" id="UP000075583">
    <property type="component" value="Unassembled WGS sequence"/>
</dbReference>
<protein>
    <recommendedName>
        <fullName evidence="9">Lysylphosphatidylglycerol synthetase</fullName>
    </recommendedName>
</protein>
<dbReference type="RefSeq" id="WP_062592216.1">
    <property type="nucleotide sequence ID" value="NZ_LQZQ01000045.1"/>
</dbReference>
<feature type="transmembrane region" description="Helical" evidence="6">
    <location>
        <begin position="220"/>
        <end position="243"/>
    </location>
</feature>
<comment type="subcellular location">
    <subcellularLocation>
        <location evidence="1">Cell membrane</location>
        <topology evidence="1">Multi-pass membrane protein</topology>
    </subcellularLocation>
</comment>
<dbReference type="Pfam" id="PF03706">
    <property type="entry name" value="LPG_synthase_TM"/>
    <property type="match status" value="1"/>
</dbReference>
<keyword evidence="4 6" id="KW-1133">Transmembrane helix</keyword>
<keyword evidence="2" id="KW-1003">Cell membrane</keyword>
<evidence type="ECO:0000256" key="6">
    <source>
        <dbReference type="SAM" id="Phobius"/>
    </source>
</evidence>
<evidence type="ECO:0000256" key="2">
    <source>
        <dbReference type="ARBA" id="ARBA00022475"/>
    </source>
</evidence>
<reference evidence="7" key="1">
    <citation type="submission" date="2016-01" db="EMBL/GenBank/DDBJ databases">
        <title>Genome sequencing of Roseivirga ehrenbergii KMM 6017.</title>
        <authorList>
            <person name="Selvaratnam C."/>
            <person name="Thevarajoo S."/>
            <person name="Goh K.M."/>
            <person name="Ee R."/>
            <person name="Chan K.-G."/>
            <person name="Chong C.S."/>
        </authorList>
    </citation>
    <scope>NUCLEOTIDE SEQUENCE [LARGE SCALE GENOMIC DNA]</scope>
    <source>
        <strain evidence="7">KMM 6017</strain>
    </source>
</reference>
<feature type="transmembrane region" description="Helical" evidence="6">
    <location>
        <begin position="191"/>
        <end position="208"/>
    </location>
</feature>
<feature type="transmembrane region" description="Helical" evidence="6">
    <location>
        <begin position="12"/>
        <end position="32"/>
    </location>
</feature>
<keyword evidence="8" id="KW-1185">Reference proteome</keyword>
<evidence type="ECO:0000256" key="1">
    <source>
        <dbReference type="ARBA" id="ARBA00004651"/>
    </source>
</evidence>
<dbReference type="PANTHER" id="PTHR40277:SF1">
    <property type="entry name" value="BLL5419 PROTEIN"/>
    <property type="match status" value="1"/>
</dbReference>
<accession>A0A150X826</accession>
<name>A0A150X826_ROSEK</name>
<keyword evidence="3 6" id="KW-0812">Transmembrane</keyword>
<evidence type="ECO:0000256" key="4">
    <source>
        <dbReference type="ARBA" id="ARBA00022989"/>
    </source>
</evidence>
<dbReference type="AlphaFoldDB" id="A0A150X826"/>
<dbReference type="PANTHER" id="PTHR40277">
    <property type="entry name" value="BLL5419 PROTEIN"/>
    <property type="match status" value="1"/>
</dbReference>
<feature type="transmembrane region" description="Helical" evidence="6">
    <location>
        <begin position="263"/>
        <end position="286"/>
    </location>
</feature>
<keyword evidence="5 6" id="KW-0472">Membrane</keyword>
<dbReference type="GO" id="GO:0005886">
    <property type="term" value="C:plasma membrane"/>
    <property type="evidence" value="ECO:0007669"/>
    <property type="project" value="UniProtKB-SubCell"/>
</dbReference>
<dbReference type="OrthoDB" id="1123508at2"/>
<evidence type="ECO:0000313" key="7">
    <source>
        <dbReference type="EMBL" id="KYG74836.1"/>
    </source>
</evidence>
<sequence length="299" mass="33228">MDKQKRNKWLKLAAQLVIAVVAIYFVIGEIDLEEYKNRLLGVDIGWLVLAVLAFNLSKLIAAFRLNHFFRAIQLDLNTQFNLKLYYVGMLYNQVFPGGIGGDGYKVYLLNKRFKSPVKGLIAATLLDRISGVVALGFLTFLMALIGGEAYGLMEGYGFLIWVGLIIAYPCYYLLVYFLFPTFKKVNHITNLQALISQLLQVLCAFFMLKSLSVTDGYLDYFTLFLTSSVAAAFPISLPGGLGVREGLMVLGAAPDLFNLDKNAALAFASLFFLITLFSSLIGLIYLRQVKSIEAKSKGN</sequence>